<dbReference type="Gene3D" id="3.40.50.300">
    <property type="entry name" value="P-loop containing nucleotide triphosphate hydrolases"/>
    <property type="match status" value="1"/>
</dbReference>
<keyword evidence="4 7" id="KW-0067">ATP-binding</keyword>
<dbReference type="InterPro" id="IPR003439">
    <property type="entry name" value="ABC_transporter-like_ATP-bd"/>
</dbReference>
<dbReference type="PANTHER" id="PTHR43820:SF6">
    <property type="entry name" value="ABC TRANSPORTER ATP-BINDING PROTEIN"/>
    <property type="match status" value="1"/>
</dbReference>
<comment type="similarity">
    <text evidence="1">Belongs to the ABC transporter superfamily.</text>
</comment>
<evidence type="ECO:0000256" key="3">
    <source>
        <dbReference type="ARBA" id="ARBA00022741"/>
    </source>
</evidence>
<dbReference type="InterPro" id="IPR003593">
    <property type="entry name" value="AAA+_ATPase"/>
</dbReference>
<dbReference type="InterPro" id="IPR027417">
    <property type="entry name" value="P-loop_NTPase"/>
</dbReference>
<comment type="caution">
    <text evidence="7">The sequence shown here is derived from an EMBL/GenBank/DDBJ whole genome shotgun (WGS) entry which is preliminary data.</text>
</comment>
<dbReference type="Pfam" id="PF00005">
    <property type="entry name" value="ABC_tran"/>
    <property type="match status" value="1"/>
</dbReference>
<sequence>MTAVVRVEGLIVRYGGATALDGVDLTVEAGEMVALIGANGAGKSTLVKALSGLVGAEAGQITVRGRLAQVPEGREVFAGLSVDDNLRLGGWRNGRRGRDTSAIYELMPELSGLRRRAAGTLSGGQQQMVAIGRALMARPDILVVDELSLGLAPLVVRILAGHLEALHRDRGLAVLLIEQNARLALSMCRRAYVLEAGRIALSGNAAELARDPRVAAAYLGGHVAAG</sequence>
<feature type="domain" description="ABC transporter" evidence="6">
    <location>
        <begin position="5"/>
        <end position="221"/>
    </location>
</feature>
<keyword evidence="5" id="KW-0029">Amino-acid transport</keyword>
<organism evidence="7 8">
    <name type="scientific">Paractinoplanes hotanensis</name>
    <dbReference type="NCBI Taxonomy" id="2906497"/>
    <lineage>
        <taxon>Bacteria</taxon>
        <taxon>Bacillati</taxon>
        <taxon>Actinomycetota</taxon>
        <taxon>Actinomycetes</taxon>
        <taxon>Micromonosporales</taxon>
        <taxon>Micromonosporaceae</taxon>
        <taxon>Paractinoplanes</taxon>
    </lineage>
</organism>
<dbReference type="PROSITE" id="PS50893">
    <property type="entry name" value="ABC_TRANSPORTER_2"/>
    <property type="match status" value="1"/>
</dbReference>
<evidence type="ECO:0000256" key="5">
    <source>
        <dbReference type="ARBA" id="ARBA00022970"/>
    </source>
</evidence>
<keyword evidence="3" id="KW-0547">Nucleotide-binding</keyword>
<dbReference type="RefSeq" id="WP_251798538.1">
    <property type="nucleotide sequence ID" value="NZ_JAMQOL010000016.1"/>
</dbReference>
<accession>A0ABT0XY41</accession>
<name>A0ABT0XY41_9ACTN</name>
<dbReference type="Proteomes" id="UP001523216">
    <property type="component" value="Unassembled WGS sequence"/>
</dbReference>
<keyword evidence="2" id="KW-0813">Transport</keyword>
<dbReference type="SMART" id="SM00382">
    <property type="entry name" value="AAA"/>
    <property type="match status" value="1"/>
</dbReference>
<dbReference type="SUPFAM" id="SSF52540">
    <property type="entry name" value="P-loop containing nucleoside triphosphate hydrolases"/>
    <property type="match status" value="1"/>
</dbReference>
<evidence type="ECO:0000256" key="2">
    <source>
        <dbReference type="ARBA" id="ARBA00022448"/>
    </source>
</evidence>
<proteinExistence type="inferred from homology"/>
<evidence type="ECO:0000313" key="8">
    <source>
        <dbReference type="Proteomes" id="UP001523216"/>
    </source>
</evidence>
<evidence type="ECO:0000313" key="7">
    <source>
        <dbReference type="EMBL" id="MCM4078703.1"/>
    </source>
</evidence>
<dbReference type="GO" id="GO:0005524">
    <property type="term" value="F:ATP binding"/>
    <property type="evidence" value="ECO:0007669"/>
    <property type="project" value="UniProtKB-KW"/>
</dbReference>
<dbReference type="PANTHER" id="PTHR43820">
    <property type="entry name" value="HIGH-AFFINITY BRANCHED-CHAIN AMINO ACID TRANSPORT ATP-BINDING PROTEIN LIVF"/>
    <property type="match status" value="1"/>
</dbReference>
<protein>
    <submittedName>
        <fullName evidence="7">ABC transporter ATP-binding protein</fullName>
    </submittedName>
</protein>
<evidence type="ECO:0000256" key="1">
    <source>
        <dbReference type="ARBA" id="ARBA00005417"/>
    </source>
</evidence>
<evidence type="ECO:0000259" key="6">
    <source>
        <dbReference type="PROSITE" id="PS50893"/>
    </source>
</evidence>
<keyword evidence="8" id="KW-1185">Reference proteome</keyword>
<dbReference type="InterPro" id="IPR017871">
    <property type="entry name" value="ABC_transporter-like_CS"/>
</dbReference>
<gene>
    <name evidence="7" type="ORF">LXN57_14100</name>
</gene>
<dbReference type="InterPro" id="IPR052156">
    <property type="entry name" value="BCAA_Transport_ATP-bd_LivF"/>
</dbReference>
<dbReference type="PROSITE" id="PS00211">
    <property type="entry name" value="ABC_TRANSPORTER_1"/>
    <property type="match status" value="1"/>
</dbReference>
<reference evidence="7 8" key="1">
    <citation type="submission" date="2022-06" db="EMBL/GenBank/DDBJ databases">
        <title>Actinoplanes abujensis sp. nov., isolated from Nigerian arid soil.</title>
        <authorList>
            <person name="Ding P."/>
        </authorList>
    </citation>
    <scope>NUCLEOTIDE SEQUENCE [LARGE SCALE GENOMIC DNA]</scope>
    <source>
        <strain evidence="8">TRM88002</strain>
    </source>
</reference>
<dbReference type="EMBL" id="JAMQOL010000016">
    <property type="protein sequence ID" value="MCM4078703.1"/>
    <property type="molecule type" value="Genomic_DNA"/>
</dbReference>
<evidence type="ECO:0000256" key="4">
    <source>
        <dbReference type="ARBA" id="ARBA00022840"/>
    </source>
</evidence>